<reference evidence="3 4" key="1">
    <citation type="journal article" date="2013" name="Biodegradation">
        <title>Quantitative proteomic analysis of ibuprofen-degrading Patulibacter sp. strain I11.</title>
        <authorList>
            <person name="Almeida B."/>
            <person name="Kjeldal H."/>
            <person name="Lolas I."/>
            <person name="Knudsen A.D."/>
            <person name="Carvalho G."/>
            <person name="Nielsen K.L."/>
            <person name="Barreto Crespo M.T."/>
            <person name="Stensballe A."/>
            <person name="Nielsen J.L."/>
        </authorList>
    </citation>
    <scope>NUCLEOTIDE SEQUENCE [LARGE SCALE GENOMIC DNA]</scope>
    <source>
        <strain evidence="3 4">I11</strain>
    </source>
</reference>
<evidence type="ECO:0000313" key="3">
    <source>
        <dbReference type="EMBL" id="EHN10431.1"/>
    </source>
</evidence>
<accession>H0E7A6</accession>
<evidence type="ECO:0000256" key="1">
    <source>
        <dbReference type="ARBA" id="ARBA00022676"/>
    </source>
</evidence>
<dbReference type="Proteomes" id="UP000005143">
    <property type="component" value="Unassembled WGS sequence"/>
</dbReference>
<sequence>MHVMWVSHFPVFGGPHNLMLRLADGLAEAGIRSSALLPDEPGSARDRLTAAGLPVVTCDLPRIRRTRDVRVQAGFVARSLGVVDRIRRVLVDHDVDVVIVGGLANPASAIAAHRLGRAVVWQILDTSTPRLAVDAVLPLVRRCADTVMLNGEALRQHHLGGEPLPQSTFVFAGAVDTAQMRPSETLRRQTRARCGVPPEALLVGTVANRNPQKGIEWFIRAAGPIHRRRPDAWFLISGAAYANHAGYEALLARERAASGVPPERWIVTDEPPRDWYPALDVKCITSIPASEGTTTTALEAMACELPVVATDVGAVREVVLDGVTGTIVPPLDAAAIAAAVIELADRPERRAQMGAAGRRRVRERFDLGACVATHVAAIEQAQAVRRSRAGQTTGARA</sequence>
<protein>
    <submittedName>
        <fullName evidence="3">Glycosyl transferase group 1</fullName>
    </submittedName>
</protein>
<keyword evidence="1" id="KW-0328">Glycosyltransferase</keyword>
<keyword evidence="4" id="KW-1185">Reference proteome</keyword>
<dbReference type="CDD" id="cd03801">
    <property type="entry name" value="GT4_PimA-like"/>
    <property type="match status" value="1"/>
</dbReference>
<dbReference type="GO" id="GO:0016757">
    <property type="term" value="F:glycosyltransferase activity"/>
    <property type="evidence" value="ECO:0007669"/>
    <property type="project" value="UniProtKB-KW"/>
</dbReference>
<organism evidence="3 4">
    <name type="scientific">Patulibacter medicamentivorans</name>
    <dbReference type="NCBI Taxonomy" id="1097667"/>
    <lineage>
        <taxon>Bacteria</taxon>
        <taxon>Bacillati</taxon>
        <taxon>Actinomycetota</taxon>
        <taxon>Thermoleophilia</taxon>
        <taxon>Solirubrobacterales</taxon>
        <taxon>Patulibacteraceae</taxon>
        <taxon>Patulibacter</taxon>
    </lineage>
</organism>
<dbReference type="SUPFAM" id="SSF53756">
    <property type="entry name" value="UDP-Glycosyltransferase/glycogen phosphorylase"/>
    <property type="match status" value="1"/>
</dbReference>
<dbReference type="Pfam" id="PF13692">
    <property type="entry name" value="Glyco_trans_1_4"/>
    <property type="match status" value="1"/>
</dbReference>
<keyword evidence="2 3" id="KW-0808">Transferase</keyword>
<comment type="caution">
    <text evidence="3">The sequence shown here is derived from an EMBL/GenBank/DDBJ whole genome shotgun (WGS) entry which is preliminary data.</text>
</comment>
<dbReference type="Gene3D" id="3.40.50.2000">
    <property type="entry name" value="Glycogen Phosphorylase B"/>
    <property type="match status" value="2"/>
</dbReference>
<dbReference type="EMBL" id="AGUD01000221">
    <property type="protein sequence ID" value="EHN10431.1"/>
    <property type="molecule type" value="Genomic_DNA"/>
</dbReference>
<proteinExistence type="predicted"/>
<gene>
    <name evidence="3" type="ORF">PAI11_27080</name>
</gene>
<dbReference type="PANTHER" id="PTHR12526">
    <property type="entry name" value="GLYCOSYLTRANSFERASE"/>
    <property type="match status" value="1"/>
</dbReference>
<evidence type="ECO:0000256" key="2">
    <source>
        <dbReference type="ARBA" id="ARBA00022679"/>
    </source>
</evidence>
<evidence type="ECO:0000313" key="4">
    <source>
        <dbReference type="Proteomes" id="UP000005143"/>
    </source>
</evidence>
<dbReference type="PANTHER" id="PTHR12526:SF510">
    <property type="entry name" value="D-INOSITOL 3-PHOSPHATE GLYCOSYLTRANSFERASE"/>
    <property type="match status" value="1"/>
</dbReference>
<dbReference type="AlphaFoldDB" id="H0E7A6"/>
<name>H0E7A6_9ACTN</name>